<protein>
    <submittedName>
        <fullName evidence="1">DUF4249 domain-containing protein</fullName>
    </submittedName>
</protein>
<dbReference type="RefSeq" id="WP_131553563.1">
    <property type="nucleotide sequence ID" value="NZ_SJSK01000003.1"/>
</dbReference>
<organism evidence="1 2">
    <name type="scientific">Pedobacter frigiditerrae</name>
    <dbReference type="NCBI Taxonomy" id="2530452"/>
    <lineage>
        <taxon>Bacteria</taxon>
        <taxon>Pseudomonadati</taxon>
        <taxon>Bacteroidota</taxon>
        <taxon>Sphingobacteriia</taxon>
        <taxon>Sphingobacteriales</taxon>
        <taxon>Sphingobacteriaceae</taxon>
        <taxon>Pedobacter</taxon>
    </lineage>
</organism>
<dbReference type="EMBL" id="SJSK01000003">
    <property type="protein sequence ID" value="TCC90161.1"/>
    <property type="molecule type" value="Genomic_DNA"/>
</dbReference>
<name>A0A4R0MT02_9SPHI</name>
<reference evidence="1 2" key="1">
    <citation type="submission" date="2019-02" db="EMBL/GenBank/DDBJ databases">
        <title>Pedobacter sp. RP-1-13 sp. nov., isolated from Arctic soil.</title>
        <authorList>
            <person name="Dahal R.H."/>
        </authorList>
    </citation>
    <scope>NUCLEOTIDE SEQUENCE [LARGE SCALE GENOMIC DNA]</scope>
    <source>
        <strain evidence="1 2">RP-1-13</strain>
    </source>
</reference>
<keyword evidence="2" id="KW-1185">Reference proteome</keyword>
<dbReference type="InterPro" id="IPR025345">
    <property type="entry name" value="DUF4249"/>
</dbReference>
<dbReference type="Proteomes" id="UP000292884">
    <property type="component" value="Unassembled WGS sequence"/>
</dbReference>
<dbReference type="Pfam" id="PF14054">
    <property type="entry name" value="DUF4249"/>
    <property type="match status" value="1"/>
</dbReference>
<gene>
    <name evidence="1" type="ORF">EZ428_12810</name>
</gene>
<sequence length="396" mass="44083">MQKTNIDLPINESWTNNLSMRKTYLSIVALLLLLSGCKENFNPVVAPINTNILVVEGMINAGADSTIINLSRTVLVSEKTTTKPEIGATLTVESESNQAYPLSELTTKKGTYGSLPLNLDPSKKYRLRIRTANGTIYLSDFVETKVSPVIDLVGYDADVTKGLQIYVNTKDQTNKSRYYRWEYEETWIFYSAYQSLLMWDGKDVVGRSSANSIYQCWGNTKSSTIVLGSSVKLDKDVIFKQPIILNPSTSEKFTEKYSILVKQYTLTKEAYDFWQNLKKNTESLGSIFDAQPSQLTGNIHNQANPLEPVIGFISAGTIQKQRIYITKGELPGFTKPLNADCNAAVVEPTTPLDFPLYFQSGFTVPIAFVGTGVLASSKECVDCTLRGTNKKPAFWQ</sequence>
<evidence type="ECO:0000313" key="1">
    <source>
        <dbReference type="EMBL" id="TCC90161.1"/>
    </source>
</evidence>
<evidence type="ECO:0000313" key="2">
    <source>
        <dbReference type="Proteomes" id="UP000292884"/>
    </source>
</evidence>
<proteinExistence type="predicted"/>
<comment type="caution">
    <text evidence="1">The sequence shown here is derived from an EMBL/GenBank/DDBJ whole genome shotgun (WGS) entry which is preliminary data.</text>
</comment>
<accession>A0A4R0MT02</accession>
<dbReference type="OrthoDB" id="1062680at2"/>
<dbReference type="AlphaFoldDB" id="A0A4R0MT02"/>